<evidence type="ECO:0000313" key="2">
    <source>
        <dbReference type="Proteomes" id="UP000887565"/>
    </source>
</evidence>
<feature type="compositionally biased region" description="Polar residues" evidence="1">
    <location>
        <begin position="1"/>
        <end position="10"/>
    </location>
</feature>
<keyword evidence="2" id="KW-1185">Reference proteome</keyword>
<proteinExistence type="predicted"/>
<dbReference type="Proteomes" id="UP000887565">
    <property type="component" value="Unplaced"/>
</dbReference>
<evidence type="ECO:0000313" key="3">
    <source>
        <dbReference type="WBParaSite" id="nRc.2.0.1.t42436-RA"/>
    </source>
</evidence>
<evidence type="ECO:0000256" key="1">
    <source>
        <dbReference type="SAM" id="MobiDB-lite"/>
    </source>
</evidence>
<dbReference type="WBParaSite" id="nRc.2.0.1.t42436-RA">
    <property type="protein sequence ID" value="nRc.2.0.1.t42436-RA"/>
    <property type="gene ID" value="nRc.2.0.1.g42436"/>
</dbReference>
<accession>A0A915KU38</accession>
<feature type="region of interest" description="Disordered" evidence="1">
    <location>
        <begin position="1"/>
        <end position="20"/>
    </location>
</feature>
<sequence>MTATMKNPNHGNALKNTHPIHASKALATNLNPEILTPTALTNLQVATPCVPCHRQVSGAMLTSHTPITLKIASG</sequence>
<dbReference type="AlphaFoldDB" id="A0A915KU38"/>
<organism evidence="2 3">
    <name type="scientific">Romanomermis culicivorax</name>
    <name type="common">Nematode worm</name>
    <dbReference type="NCBI Taxonomy" id="13658"/>
    <lineage>
        <taxon>Eukaryota</taxon>
        <taxon>Metazoa</taxon>
        <taxon>Ecdysozoa</taxon>
        <taxon>Nematoda</taxon>
        <taxon>Enoplea</taxon>
        <taxon>Dorylaimia</taxon>
        <taxon>Mermithida</taxon>
        <taxon>Mermithoidea</taxon>
        <taxon>Mermithidae</taxon>
        <taxon>Romanomermis</taxon>
    </lineage>
</organism>
<reference evidence="3" key="1">
    <citation type="submission" date="2022-11" db="UniProtKB">
        <authorList>
            <consortium name="WormBaseParasite"/>
        </authorList>
    </citation>
    <scope>IDENTIFICATION</scope>
</reference>
<name>A0A915KU38_ROMCU</name>
<protein>
    <submittedName>
        <fullName evidence="3">Uncharacterized protein</fullName>
    </submittedName>
</protein>